<evidence type="ECO:0000313" key="2">
    <source>
        <dbReference type="EMBL" id="UWM56326.1"/>
    </source>
</evidence>
<dbReference type="RefSeq" id="WP_260643440.1">
    <property type="nucleotide sequence ID" value="NZ_CP104003.1"/>
</dbReference>
<sequence>MSPAATRFQLCGIALILFAGLRDLQVAVYGYGDPGEVGVYIATTGALMPVSGLVFPVLTGTSADD</sequence>
<proteinExistence type="predicted"/>
<gene>
    <name evidence="2" type="ORF">N0B31_08515</name>
</gene>
<keyword evidence="1" id="KW-0812">Transmembrane</keyword>
<feature type="transmembrane region" description="Helical" evidence="1">
    <location>
        <begin position="40"/>
        <end position="59"/>
    </location>
</feature>
<evidence type="ECO:0000256" key="1">
    <source>
        <dbReference type="SAM" id="Phobius"/>
    </source>
</evidence>
<name>A0A9E7U9U8_9EURY</name>
<dbReference type="EMBL" id="CP104003">
    <property type="protein sequence ID" value="UWM56326.1"/>
    <property type="molecule type" value="Genomic_DNA"/>
</dbReference>
<dbReference type="KEGG" id="ssai:N0B31_08515"/>
<keyword evidence="1" id="KW-1133">Transmembrane helix</keyword>
<dbReference type="Proteomes" id="UP001057580">
    <property type="component" value="Chromosome"/>
</dbReference>
<dbReference type="GeneID" id="74942459"/>
<keyword evidence="3" id="KW-1185">Reference proteome</keyword>
<evidence type="ECO:0000313" key="3">
    <source>
        <dbReference type="Proteomes" id="UP001057580"/>
    </source>
</evidence>
<protein>
    <submittedName>
        <fullName evidence="2">Uncharacterized protein</fullName>
    </submittedName>
</protein>
<keyword evidence="1" id="KW-0472">Membrane</keyword>
<organism evidence="2 3">
    <name type="scientific">Salinirubellus salinus</name>
    <dbReference type="NCBI Taxonomy" id="1364945"/>
    <lineage>
        <taxon>Archaea</taxon>
        <taxon>Methanobacteriati</taxon>
        <taxon>Methanobacteriota</taxon>
        <taxon>Stenosarchaea group</taxon>
        <taxon>Halobacteria</taxon>
        <taxon>Halobacteriales</taxon>
        <taxon>Natronomonadaceae</taxon>
        <taxon>Salinirubellus</taxon>
    </lineage>
</organism>
<reference evidence="2" key="1">
    <citation type="submission" date="2022-09" db="EMBL/GenBank/DDBJ databases">
        <title>Diverse halophilic archaea isolated from saline environments.</title>
        <authorList>
            <person name="Cui H.-L."/>
        </authorList>
    </citation>
    <scope>NUCLEOTIDE SEQUENCE</scope>
    <source>
        <strain evidence="2">ZS-35-S2</strain>
    </source>
</reference>
<accession>A0A9E7U9U8</accession>
<dbReference type="AlphaFoldDB" id="A0A9E7U9U8"/>